<organism evidence="4 5">
    <name type="scientific">Saccharothrix coeruleofusca</name>
    <dbReference type="NCBI Taxonomy" id="33919"/>
    <lineage>
        <taxon>Bacteria</taxon>
        <taxon>Bacillati</taxon>
        <taxon>Actinomycetota</taxon>
        <taxon>Actinomycetes</taxon>
        <taxon>Pseudonocardiales</taxon>
        <taxon>Pseudonocardiaceae</taxon>
        <taxon>Saccharothrix</taxon>
    </lineage>
</organism>
<evidence type="ECO:0000256" key="2">
    <source>
        <dbReference type="RuleBase" id="RU003749"/>
    </source>
</evidence>
<dbReference type="SUPFAM" id="SSF52091">
    <property type="entry name" value="SpoIIaa-like"/>
    <property type="match status" value="1"/>
</dbReference>
<dbReference type="AlphaFoldDB" id="A0A918AI05"/>
<feature type="domain" description="STAS" evidence="3">
    <location>
        <begin position="2"/>
        <end position="111"/>
    </location>
</feature>
<dbReference type="PROSITE" id="PS50801">
    <property type="entry name" value="STAS"/>
    <property type="match status" value="1"/>
</dbReference>
<evidence type="ECO:0000313" key="5">
    <source>
        <dbReference type="Proteomes" id="UP000639606"/>
    </source>
</evidence>
<dbReference type="EMBL" id="BMRG01000002">
    <property type="protein sequence ID" value="GGP44517.1"/>
    <property type="molecule type" value="Genomic_DNA"/>
</dbReference>
<gene>
    <name evidence="4" type="ORF">GCM10010185_15300</name>
</gene>
<dbReference type="GO" id="GO:0043856">
    <property type="term" value="F:anti-sigma factor antagonist activity"/>
    <property type="evidence" value="ECO:0007669"/>
    <property type="project" value="InterPro"/>
</dbReference>
<reference evidence="4" key="1">
    <citation type="journal article" date="2014" name="Int. J. Syst. Evol. Microbiol.">
        <title>Complete genome sequence of Corynebacterium casei LMG S-19264T (=DSM 44701T), isolated from a smear-ripened cheese.</title>
        <authorList>
            <consortium name="US DOE Joint Genome Institute (JGI-PGF)"/>
            <person name="Walter F."/>
            <person name="Albersmeier A."/>
            <person name="Kalinowski J."/>
            <person name="Ruckert C."/>
        </authorList>
    </citation>
    <scope>NUCLEOTIDE SEQUENCE</scope>
    <source>
        <strain evidence="4">JCM 3313</strain>
    </source>
</reference>
<comment type="caution">
    <text evidence="4">The sequence shown here is derived from an EMBL/GenBank/DDBJ whole genome shotgun (WGS) entry which is preliminary data.</text>
</comment>
<evidence type="ECO:0000259" key="3">
    <source>
        <dbReference type="PROSITE" id="PS50801"/>
    </source>
</evidence>
<evidence type="ECO:0000313" key="4">
    <source>
        <dbReference type="EMBL" id="GGP44517.1"/>
    </source>
</evidence>
<dbReference type="RefSeq" id="WP_189222383.1">
    <property type="nucleotide sequence ID" value="NZ_BMRG01000002.1"/>
</dbReference>
<dbReference type="Gene3D" id="3.30.750.24">
    <property type="entry name" value="STAS domain"/>
    <property type="match status" value="1"/>
</dbReference>
<dbReference type="Proteomes" id="UP000639606">
    <property type="component" value="Unassembled WGS sequence"/>
</dbReference>
<accession>A0A918AI05</accession>
<proteinExistence type="inferred from homology"/>
<comment type="similarity">
    <text evidence="1 2">Belongs to the anti-sigma-factor antagonist family.</text>
</comment>
<dbReference type="Pfam" id="PF01740">
    <property type="entry name" value="STAS"/>
    <property type="match status" value="1"/>
</dbReference>
<dbReference type="InterPro" id="IPR036513">
    <property type="entry name" value="STAS_dom_sf"/>
</dbReference>
<keyword evidence="5" id="KW-1185">Reference proteome</keyword>
<evidence type="ECO:0000256" key="1">
    <source>
        <dbReference type="ARBA" id="ARBA00009013"/>
    </source>
</evidence>
<protein>
    <recommendedName>
        <fullName evidence="2">Anti-sigma factor antagonist</fullName>
    </recommendedName>
</protein>
<sequence>MHTETQRIGEDVVVLAAAGEIDIATAEDLRKPLIELAGRTPEGGTVVADLTGITFFSSPGIEALLVAHERLGQVGGTLHVVAAPVVRRALTAVGLDRALRLHDTLEAALSR</sequence>
<dbReference type="NCBIfam" id="TIGR00377">
    <property type="entry name" value="ant_ant_sig"/>
    <property type="match status" value="1"/>
</dbReference>
<dbReference type="CDD" id="cd07043">
    <property type="entry name" value="STAS_anti-anti-sigma_factors"/>
    <property type="match status" value="1"/>
</dbReference>
<dbReference type="PANTHER" id="PTHR33495:SF2">
    <property type="entry name" value="ANTI-SIGMA FACTOR ANTAGONIST TM_1081-RELATED"/>
    <property type="match status" value="1"/>
</dbReference>
<dbReference type="PANTHER" id="PTHR33495">
    <property type="entry name" value="ANTI-SIGMA FACTOR ANTAGONIST TM_1081-RELATED-RELATED"/>
    <property type="match status" value="1"/>
</dbReference>
<dbReference type="InterPro" id="IPR003658">
    <property type="entry name" value="Anti-sigma_ant"/>
</dbReference>
<reference evidence="4" key="2">
    <citation type="submission" date="2020-09" db="EMBL/GenBank/DDBJ databases">
        <authorList>
            <person name="Sun Q."/>
            <person name="Ohkuma M."/>
        </authorList>
    </citation>
    <scope>NUCLEOTIDE SEQUENCE</scope>
    <source>
        <strain evidence="4">JCM 3313</strain>
    </source>
</reference>
<dbReference type="InterPro" id="IPR002645">
    <property type="entry name" value="STAS_dom"/>
</dbReference>
<name>A0A918AI05_9PSEU</name>